<evidence type="ECO:0000313" key="2">
    <source>
        <dbReference type="Proteomes" id="UP000009885"/>
    </source>
</evidence>
<dbReference type="STRING" id="1229783.C273_02763"/>
<gene>
    <name evidence="1" type="ORF">C273_02763</name>
</gene>
<reference evidence="1 2" key="1">
    <citation type="journal article" date="2013" name="Genome Announc.">
        <title>Genome Sequence of Staphylococcus massiliensis Strain S46, Isolated from the Surface of Healthy Human Skin.</title>
        <authorList>
            <person name="Srivastav R."/>
            <person name="Singh A."/>
            <person name="Jangir P.K."/>
            <person name="Kumari C."/>
            <person name="Muduli S."/>
            <person name="Sharma R."/>
        </authorList>
    </citation>
    <scope>NUCLEOTIDE SEQUENCE [LARGE SCALE GENOMIC DNA]</scope>
    <source>
        <strain evidence="1 2">S46</strain>
    </source>
</reference>
<dbReference type="eggNOG" id="ENOG5032RH7">
    <property type="taxonomic scope" value="Bacteria"/>
</dbReference>
<dbReference type="Pfam" id="PF03013">
    <property type="entry name" value="Pyr_excise"/>
    <property type="match status" value="1"/>
</dbReference>
<comment type="caution">
    <text evidence="1">The sequence shown here is derived from an EMBL/GenBank/DDBJ whole genome shotgun (WGS) entry which is preliminary data.</text>
</comment>
<keyword evidence="2" id="KW-1185">Reference proteome</keyword>
<protein>
    <recommendedName>
        <fullName evidence="3">Pyrimidine dimer DNA glycosylase</fullName>
    </recommendedName>
</protein>
<accession>K9ART5</accession>
<organism evidence="1 2">
    <name type="scientific">Staphylococcus massiliensis S46</name>
    <dbReference type="NCBI Taxonomy" id="1229783"/>
    <lineage>
        <taxon>Bacteria</taxon>
        <taxon>Bacillati</taxon>
        <taxon>Bacillota</taxon>
        <taxon>Bacilli</taxon>
        <taxon>Bacillales</taxon>
        <taxon>Staphylococcaceae</taxon>
        <taxon>Staphylococcus</taxon>
    </lineage>
</organism>
<sequence length="149" mass="17892">MISARYLDNRRLSKQVLELYQIIRTCLKALDLIEGKKGYLNHPIVQHVYHDGKPYIIDTFEMLKAMNIEHMRRGGMRSDAFKQDLSELERLIVHYDKENYFSREPLPPFYCYQDDRVYGEAVYEKYITLLHEKWCNDKISPRCNIKKVL</sequence>
<dbReference type="AlphaFoldDB" id="K9ART5"/>
<dbReference type="OrthoDB" id="2389007at2"/>
<evidence type="ECO:0000313" key="1">
    <source>
        <dbReference type="EMBL" id="EKU50153.1"/>
    </source>
</evidence>
<dbReference type="PATRIC" id="fig|1229783.3.peg.559"/>
<proteinExistence type="predicted"/>
<dbReference type="EMBL" id="AMSQ01000003">
    <property type="protein sequence ID" value="EKU50153.1"/>
    <property type="molecule type" value="Genomic_DNA"/>
</dbReference>
<dbReference type="Proteomes" id="UP000009885">
    <property type="component" value="Unassembled WGS sequence"/>
</dbReference>
<evidence type="ECO:0008006" key="3">
    <source>
        <dbReference type="Google" id="ProtNLM"/>
    </source>
</evidence>
<name>K9ART5_9STAP</name>
<dbReference type="InterPro" id="IPR004260">
    <property type="entry name" value="Pyr-dimer_DNA_glycosylase"/>
</dbReference>